<accession>A0ABQ8TTE5</accession>
<sequence>MNLGSSAESYPVFALNGLRESSRENLNQVTCPNQDSKRGLLISQSVKLQASLGEKYAVTSFFKPNTSLSKVVGNLSALAKELDKEDHVIIVEGAGNSLDRNFNYSIDGDIHNIAQRNGHTNVGFVNLFQRHDRPWMNRRVKSVNLRIDLAQLERDMAHINIIHTSSIVREEYTNHGLQLNSRGKDSLTRLIADSLQCGHGKCDNKIPVVIRHGACPFLE</sequence>
<keyword evidence="2" id="KW-1185">Reference proteome</keyword>
<reference evidence="1 2" key="1">
    <citation type="journal article" date="2022" name="Allergy">
        <title>Genome assembly and annotation of Periplaneta americana reveal a comprehensive cockroach allergen profile.</title>
        <authorList>
            <person name="Wang L."/>
            <person name="Xiong Q."/>
            <person name="Saelim N."/>
            <person name="Wang L."/>
            <person name="Nong W."/>
            <person name="Wan A.T."/>
            <person name="Shi M."/>
            <person name="Liu X."/>
            <person name="Cao Q."/>
            <person name="Hui J.H.L."/>
            <person name="Sookrung N."/>
            <person name="Leung T.F."/>
            <person name="Tungtrongchitr A."/>
            <person name="Tsui S.K.W."/>
        </authorList>
    </citation>
    <scope>NUCLEOTIDE SEQUENCE [LARGE SCALE GENOMIC DNA]</scope>
    <source>
        <strain evidence="1">PWHHKU_190912</strain>
    </source>
</reference>
<dbReference type="Proteomes" id="UP001148838">
    <property type="component" value="Unassembled WGS sequence"/>
</dbReference>
<name>A0ABQ8TTE5_PERAM</name>
<protein>
    <submittedName>
        <fullName evidence="1">Uncharacterized protein</fullName>
    </submittedName>
</protein>
<dbReference type="EMBL" id="JAJSOF020000003">
    <property type="protein sequence ID" value="KAJ4449965.1"/>
    <property type="molecule type" value="Genomic_DNA"/>
</dbReference>
<proteinExistence type="predicted"/>
<evidence type="ECO:0000313" key="2">
    <source>
        <dbReference type="Proteomes" id="UP001148838"/>
    </source>
</evidence>
<organism evidence="1 2">
    <name type="scientific">Periplaneta americana</name>
    <name type="common">American cockroach</name>
    <name type="synonym">Blatta americana</name>
    <dbReference type="NCBI Taxonomy" id="6978"/>
    <lineage>
        <taxon>Eukaryota</taxon>
        <taxon>Metazoa</taxon>
        <taxon>Ecdysozoa</taxon>
        <taxon>Arthropoda</taxon>
        <taxon>Hexapoda</taxon>
        <taxon>Insecta</taxon>
        <taxon>Pterygota</taxon>
        <taxon>Neoptera</taxon>
        <taxon>Polyneoptera</taxon>
        <taxon>Dictyoptera</taxon>
        <taxon>Blattodea</taxon>
        <taxon>Blattoidea</taxon>
        <taxon>Blattidae</taxon>
        <taxon>Blattinae</taxon>
        <taxon>Periplaneta</taxon>
    </lineage>
</organism>
<comment type="caution">
    <text evidence="1">The sequence shown here is derived from an EMBL/GenBank/DDBJ whole genome shotgun (WGS) entry which is preliminary data.</text>
</comment>
<evidence type="ECO:0000313" key="1">
    <source>
        <dbReference type="EMBL" id="KAJ4449965.1"/>
    </source>
</evidence>
<gene>
    <name evidence="1" type="ORF">ANN_01372</name>
</gene>